<sequence length="61" mass="6719">MDVRQDNIENKIIATIGHGNALPPDLSTRKQSTALAIITDSQFLVPFFVMVIGILMLTVLH</sequence>
<protein>
    <submittedName>
        <fullName evidence="2">Uncharacterized protein</fullName>
    </submittedName>
</protein>
<dbReference type="RefSeq" id="WP_115106854.1">
    <property type="nucleotide sequence ID" value="NZ_QHKS01000026.1"/>
</dbReference>
<accession>A0A370N0E4</accession>
<organism evidence="2 3">
    <name type="scientific">Paraburkholderia lacunae</name>
    <dbReference type="NCBI Taxonomy" id="2211104"/>
    <lineage>
        <taxon>Bacteria</taxon>
        <taxon>Pseudomonadati</taxon>
        <taxon>Pseudomonadota</taxon>
        <taxon>Betaproteobacteria</taxon>
        <taxon>Burkholderiales</taxon>
        <taxon>Burkholderiaceae</taxon>
        <taxon>Paraburkholderia</taxon>
    </lineage>
</organism>
<reference evidence="3" key="1">
    <citation type="submission" date="2018-05" db="EMBL/GenBank/DDBJ databases">
        <authorList>
            <person name="Feng T."/>
        </authorList>
    </citation>
    <scope>NUCLEOTIDE SEQUENCE [LARGE SCALE GENOMIC DNA]</scope>
    <source>
        <strain evidence="3">S27</strain>
    </source>
</reference>
<keyword evidence="1" id="KW-0472">Membrane</keyword>
<evidence type="ECO:0000313" key="3">
    <source>
        <dbReference type="Proteomes" id="UP000254875"/>
    </source>
</evidence>
<keyword evidence="3" id="KW-1185">Reference proteome</keyword>
<gene>
    <name evidence="2" type="ORF">DLM46_30355</name>
</gene>
<dbReference type="EMBL" id="QHKS01000026">
    <property type="protein sequence ID" value="RDJ99089.1"/>
    <property type="molecule type" value="Genomic_DNA"/>
</dbReference>
<proteinExistence type="predicted"/>
<evidence type="ECO:0000313" key="2">
    <source>
        <dbReference type="EMBL" id="RDJ99089.1"/>
    </source>
</evidence>
<dbReference type="AlphaFoldDB" id="A0A370N0E4"/>
<comment type="caution">
    <text evidence="2">The sequence shown here is derived from an EMBL/GenBank/DDBJ whole genome shotgun (WGS) entry which is preliminary data.</text>
</comment>
<keyword evidence="1" id="KW-0812">Transmembrane</keyword>
<dbReference type="Proteomes" id="UP000254875">
    <property type="component" value="Unassembled WGS sequence"/>
</dbReference>
<keyword evidence="1" id="KW-1133">Transmembrane helix</keyword>
<name>A0A370N0E4_9BURK</name>
<evidence type="ECO:0000256" key="1">
    <source>
        <dbReference type="SAM" id="Phobius"/>
    </source>
</evidence>
<feature type="transmembrane region" description="Helical" evidence="1">
    <location>
        <begin position="43"/>
        <end position="60"/>
    </location>
</feature>